<name>A0ABT6CEL3_9SPHN</name>
<comment type="caution">
    <text evidence="2">The sequence shown here is derived from an EMBL/GenBank/DDBJ whole genome shotgun (WGS) entry which is preliminary data.</text>
</comment>
<dbReference type="Pfam" id="PF05656">
    <property type="entry name" value="DUF805"/>
    <property type="match status" value="1"/>
</dbReference>
<dbReference type="InterPro" id="IPR008523">
    <property type="entry name" value="DUF805"/>
</dbReference>
<feature type="transmembrane region" description="Helical" evidence="1">
    <location>
        <begin position="23"/>
        <end position="42"/>
    </location>
</feature>
<dbReference type="RefSeq" id="WP_277275526.1">
    <property type="nucleotide sequence ID" value="NZ_JAROCY010000003.1"/>
</dbReference>
<evidence type="ECO:0000313" key="2">
    <source>
        <dbReference type="EMBL" id="MDF8332365.1"/>
    </source>
</evidence>
<reference evidence="2 3" key="1">
    <citation type="submission" date="2023-03" db="EMBL/GenBank/DDBJ databases">
        <title>Novosphingobium cyanobacteriorum sp. nov., isolated from a eutrophic reservoir during the Microcystis bloom period.</title>
        <authorList>
            <person name="Kang M."/>
            <person name="Le V."/>
            <person name="Ko S.-R."/>
            <person name="Lee S.-A."/>
            <person name="Ahn C.-Y."/>
        </authorList>
    </citation>
    <scope>NUCLEOTIDE SEQUENCE [LARGE SCALE GENOMIC DNA]</scope>
    <source>
        <strain evidence="2 3">HBC54</strain>
    </source>
</reference>
<sequence>MEWMILPYRRYAEFTGRSRRKEYWMFALFYLLVMIALNAVFGTNQVERGTGSFVYGTRLVGAGSWAGGLFWLASLVPGLAVSVRRLHDQDRTGWLLLLWLIPFLGWFALLVFMCLEGTRGQNRYGPDPKDPANAEVFR</sequence>
<keyword evidence="1" id="KW-0472">Membrane</keyword>
<proteinExistence type="predicted"/>
<feature type="transmembrane region" description="Helical" evidence="1">
    <location>
        <begin position="93"/>
        <end position="113"/>
    </location>
</feature>
<evidence type="ECO:0000313" key="3">
    <source>
        <dbReference type="Proteomes" id="UP001222770"/>
    </source>
</evidence>
<organism evidence="2 3">
    <name type="scientific">Novosphingobium cyanobacteriorum</name>
    <dbReference type="NCBI Taxonomy" id="3024215"/>
    <lineage>
        <taxon>Bacteria</taxon>
        <taxon>Pseudomonadati</taxon>
        <taxon>Pseudomonadota</taxon>
        <taxon>Alphaproteobacteria</taxon>
        <taxon>Sphingomonadales</taxon>
        <taxon>Sphingomonadaceae</taxon>
        <taxon>Novosphingobium</taxon>
    </lineage>
</organism>
<accession>A0ABT6CEL3</accession>
<keyword evidence="1" id="KW-1133">Transmembrane helix</keyword>
<dbReference type="EMBL" id="JAROCY010000003">
    <property type="protein sequence ID" value="MDF8332365.1"/>
    <property type="molecule type" value="Genomic_DNA"/>
</dbReference>
<feature type="transmembrane region" description="Helical" evidence="1">
    <location>
        <begin position="62"/>
        <end position="81"/>
    </location>
</feature>
<keyword evidence="1" id="KW-0812">Transmembrane</keyword>
<protein>
    <submittedName>
        <fullName evidence="2">DUF805 domain-containing protein</fullName>
    </submittedName>
</protein>
<gene>
    <name evidence="2" type="ORF">POM99_04055</name>
</gene>
<dbReference type="PANTHER" id="PTHR34980:SF2">
    <property type="entry name" value="INNER MEMBRANE PROTEIN YHAH-RELATED"/>
    <property type="match status" value="1"/>
</dbReference>
<dbReference type="PANTHER" id="PTHR34980">
    <property type="entry name" value="INNER MEMBRANE PROTEIN-RELATED-RELATED"/>
    <property type="match status" value="1"/>
</dbReference>
<keyword evidence="3" id="KW-1185">Reference proteome</keyword>
<evidence type="ECO:0000256" key="1">
    <source>
        <dbReference type="SAM" id="Phobius"/>
    </source>
</evidence>
<dbReference type="Proteomes" id="UP001222770">
    <property type="component" value="Unassembled WGS sequence"/>
</dbReference>